<keyword evidence="2" id="KW-0812">Transmembrane</keyword>
<organism evidence="3 4">
    <name type="scientific">Cercopithifilaria johnstoni</name>
    <dbReference type="NCBI Taxonomy" id="2874296"/>
    <lineage>
        <taxon>Eukaryota</taxon>
        <taxon>Metazoa</taxon>
        <taxon>Ecdysozoa</taxon>
        <taxon>Nematoda</taxon>
        <taxon>Chromadorea</taxon>
        <taxon>Rhabditida</taxon>
        <taxon>Spirurina</taxon>
        <taxon>Spiruromorpha</taxon>
        <taxon>Filarioidea</taxon>
        <taxon>Onchocercidae</taxon>
        <taxon>Cercopithifilaria</taxon>
    </lineage>
</organism>
<accession>A0A8J2Q3W4</accession>
<feature type="region of interest" description="Disordered" evidence="1">
    <location>
        <begin position="1"/>
        <end position="24"/>
    </location>
</feature>
<proteinExistence type="predicted"/>
<reference evidence="3" key="1">
    <citation type="submission" date="2021-09" db="EMBL/GenBank/DDBJ databases">
        <authorList>
            <consortium name="Pathogen Informatics"/>
        </authorList>
    </citation>
    <scope>NUCLEOTIDE SEQUENCE</scope>
</reference>
<evidence type="ECO:0000256" key="2">
    <source>
        <dbReference type="SAM" id="Phobius"/>
    </source>
</evidence>
<evidence type="ECO:0000313" key="4">
    <source>
        <dbReference type="Proteomes" id="UP000746747"/>
    </source>
</evidence>
<dbReference type="Proteomes" id="UP000746747">
    <property type="component" value="Unassembled WGS sequence"/>
</dbReference>
<keyword evidence="4" id="KW-1185">Reference proteome</keyword>
<keyword evidence="2" id="KW-1133">Transmembrane helix</keyword>
<keyword evidence="2" id="KW-0472">Membrane</keyword>
<dbReference type="EMBL" id="CAKAEH010001863">
    <property type="protein sequence ID" value="CAG9539901.1"/>
    <property type="molecule type" value="Genomic_DNA"/>
</dbReference>
<feature type="transmembrane region" description="Helical" evidence="2">
    <location>
        <begin position="105"/>
        <end position="122"/>
    </location>
</feature>
<gene>
    <name evidence="3" type="ORF">CJOHNSTONI_LOCUS9463</name>
</gene>
<sequence>MNYDHIVRDDDDDDGDDDGNDEDTMEITENEGTCMRFLVKLPPIIITDNAHFKHSNTKLPTLIAERVVNLIMVTPTAPQIYLLNVIYSILVVFYEDPRTIPKYHIMRFSEIAMLTIHGVIAVKKKQKTTREV</sequence>
<comment type="caution">
    <text evidence="3">The sequence shown here is derived from an EMBL/GenBank/DDBJ whole genome shotgun (WGS) entry which is preliminary data.</text>
</comment>
<dbReference type="AlphaFoldDB" id="A0A8J2Q3W4"/>
<feature type="compositionally biased region" description="Acidic residues" evidence="1">
    <location>
        <begin position="9"/>
        <end position="24"/>
    </location>
</feature>
<name>A0A8J2Q3W4_9BILA</name>
<protein>
    <submittedName>
        <fullName evidence="3">Uncharacterized protein</fullName>
    </submittedName>
</protein>
<feature type="transmembrane region" description="Helical" evidence="2">
    <location>
        <begin position="67"/>
        <end position="93"/>
    </location>
</feature>
<evidence type="ECO:0000313" key="3">
    <source>
        <dbReference type="EMBL" id="CAG9539901.1"/>
    </source>
</evidence>
<evidence type="ECO:0000256" key="1">
    <source>
        <dbReference type="SAM" id="MobiDB-lite"/>
    </source>
</evidence>